<reference evidence="3" key="1">
    <citation type="submission" date="2022-10" db="EMBL/GenBank/DDBJ databases">
        <title>The complete genomes of actinobacterial strains from the NBC collection.</title>
        <authorList>
            <person name="Joergensen T.S."/>
            <person name="Alvarez Arevalo M."/>
            <person name="Sterndorff E.B."/>
            <person name="Faurdal D."/>
            <person name="Vuksanovic O."/>
            <person name="Mourched A.-S."/>
            <person name="Charusanti P."/>
            <person name="Shaw S."/>
            <person name="Blin K."/>
            <person name="Weber T."/>
        </authorList>
    </citation>
    <scope>NUCLEOTIDE SEQUENCE</scope>
    <source>
        <strain evidence="3">NBC_00003</strain>
    </source>
</reference>
<feature type="transmembrane region" description="Helical" evidence="2">
    <location>
        <begin position="131"/>
        <end position="152"/>
    </location>
</feature>
<name>A0AAU2VDY3_9ACTN</name>
<keyword evidence="2" id="KW-0472">Membrane</keyword>
<gene>
    <name evidence="3" type="ORF">OG549_36375</name>
</gene>
<protein>
    <submittedName>
        <fullName evidence="3">Uncharacterized protein</fullName>
    </submittedName>
</protein>
<dbReference type="EMBL" id="CP108318">
    <property type="protein sequence ID" value="WTW65677.1"/>
    <property type="molecule type" value="Genomic_DNA"/>
</dbReference>
<keyword evidence="2" id="KW-0812">Transmembrane</keyword>
<dbReference type="AlphaFoldDB" id="A0AAU2VDY3"/>
<evidence type="ECO:0000256" key="2">
    <source>
        <dbReference type="SAM" id="Phobius"/>
    </source>
</evidence>
<proteinExistence type="predicted"/>
<evidence type="ECO:0000256" key="1">
    <source>
        <dbReference type="SAM" id="MobiDB-lite"/>
    </source>
</evidence>
<organism evidence="3">
    <name type="scientific">Streptomyces sp. NBC_00003</name>
    <dbReference type="NCBI Taxonomy" id="2903608"/>
    <lineage>
        <taxon>Bacteria</taxon>
        <taxon>Bacillati</taxon>
        <taxon>Actinomycetota</taxon>
        <taxon>Actinomycetes</taxon>
        <taxon>Kitasatosporales</taxon>
        <taxon>Streptomycetaceae</taxon>
        <taxon>Streptomyces</taxon>
    </lineage>
</organism>
<evidence type="ECO:0000313" key="3">
    <source>
        <dbReference type="EMBL" id="WTW65677.1"/>
    </source>
</evidence>
<keyword evidence="2" id="KW-1133">Transmembrane helix</keyword>
<feature type="compositionally biased region" description="Basic residues" evidence="1">
    <location>
        <begin position="107"/>
        <end position="124"/>
    </location>
</feature>
<feature type="region of interest" description="Disordered" evidence="1">
    <location>
        <begin position="94"/>
        <end position="124"/>
    </location>
</feature>
<accession>A0AAU2VDY3</accession>
<sequence>MSGQLRDTASELAGLLWREHTVYRERSGSVVIRGAHVERWISLSPTGGQDQVLIRAGRILDGGTTAPARSETVASLTDGTSELAAVCRRLLAETAAGPAPRSERPRPGRGKRTKAAKPSRRPVRKDRHTGFASWVIILVLVGVIALFVRNLATAF</sequence>